<dbReference type="EMBL" id="JBHSNA010000006">
    <property type="protein sequence ID" value="MFC5566513.1"/>
    <property type="molecule type" value="Genomic_DNA"/>
</dbReference>
<evidence type="ECO:0008006" key="3">
    <source>
        <dbReference type="Google" id="ProtNLM"/>
    </source>
</evidence>
<organism evidence="1 2">
    <name type="scientific">Rubellimicrobium aerolatum</name>
    <dbReference type="NCBI Taxonomy" id="490979"/>
    <lineage>
        <taxon>Bacteria</taxon>
        <taxon>Pseudomonadati</taxon>
        <taxon>Pseudomonadota</taxon>
        <taxon>Alphaproteobacteria</taxon>
        <taxon>Rhodobacterales</taxon>
        <taxon>Roseobacteraceae</taxon>
        <taxon>Rubellimicrobium</taxon>
    </lineage>
</organism>
<name>A0ABW0SC31_9RHOB</name>
<dbReference type="Proteomes" id="UP001596056">
    <property type="component" value="Unassembled WGS sequence"/>
</dbReference>
<evidence type="ECO:0000313" key="2">
    <source>
        <dbReference type="Proteomes" id="UP001596056"/>
    </source>
</evidence>
<dbReference type="SUPFAM" id="SSF52266">
    <property type="entry name" value="SGNH hydrolase"/>
    <property type="match status" value="1"/>
</dbReference>
<dbReference type="RefSeq" id="WP_209840529.1">
    <property type="nucleotide sequence ID" value="NZ_JAGGJP010000008.1"/>
</dbReference>
<evidence type="ECO:0000313" key="1">
    <source>
        <dbReference type="EMBL" id="MFC5566513.1"/>
    </source>
</evidence>
<gene>
    <name evidence="1" type="ORF">ACFPOC_08780</name>
</gene>
<dbReference type="Gene3D" id="3.40.50.1110">
    <property type="entry name" value="SGNH hydrolase"/>
    <property type="match status" value="1"/>
</dbReference>
<comment type="caution">
    <text evidence="1">The sequence shown here is derived from an EMBL/GenBank/DDBJ whole genome shotgun (WGS) entry which is preliminary data.</text>
</comment>
<dbReference type="InterPro" id="IPR036514">
    <property type="entry name" value="SGNH_hydro_sf"/>
</dbReference>
<accession>A0ABW0SC31</accession>
<proteinExistence type="predicted"/>
<reference evidence="2" key="1">
    <citation type="journal article" date="2019" name="Int. J. Syst. Evol. Microbiol.">
        <title>The Global Catalogue of Microorganisms (GCM) 10K type strain sequencing project: providing services to taxonomists for standard genome sequencing and annotation.</title>
        <authorList>
            <consortium name="The Broad Institute Genomics Platform"/>
            <consortium name="The Broad Institute Genome Sequencing Center for Infectious Disease"/>
            <person name="Wu L."/>
            <person name="Ma J."/>
        </authorList>
    </citation>
    <scope>NUCLEOTIDE SEQUENCE [LARGE SCALE GENOMIC DNA]</scope>
    <source>
        <strain evidence="2">KACC 11588</strain>
    </source>
</reference>
<sequence length="306" mass="31410">MRIVAWGLAGALGLLVGGEAVARLVLGLGTPPLSMAHPTIEYLFRPGQDVMRFGNRQTYNEVGMRSGPLPRDGTPVILVVGDSIVNGGSETDQAELATEILRRDLSGNGRPAFVGNVSAGSWGPANQLAYLREFGTSDAEAVILVLSSHDASDVPAFAPLDPATHPTRTPPLALWEAVTRYLPRYLPDLGGGTAAETKTPAPGAALGDLAALVGEVRAKGLPLCAAHHWTEEELGAGLTEDGRLLAAALAETGVPVVDGGPGFEAALAVGGSPYRADGLHPSVEGQAILADLLRGCLERLGVAGAG</sequence>
<keyword evidence="2" id="KW-1185">Reference proteome</keyword>
<protein>
    <recommendedName>
        <fullName evidence="3">SGNH/GDSL hydrolase family protein</fullName>
    </recommendedName>
</protein>